<dbReference type="InterPro" id="IPR013324">
    <property type="entry name" value="RNA_pol_sigma_r3/r4-like"/>
</dbReference>
<dbReference type="PANTHER" id="PTHR43133">
    <property type="entry name" value="RNA POLYMERASE ECF-TYPE SIGMA FACTO"/>
    <property type="match status" value="1"/>
</dbReference>
<dbReference type="PANTHER" id="PTHR43133:SF8">
    <property type="entry name" value="RNA POLYMERASE SIGMA FACTOR HI_1459-RELATED"/>
    <property type="match status" value="1"/>
</dbReference>
<evidence type="ECO:0000256" key="2">
    <source>
        <dbReference type="ARBA" id="ARBA00023015"/>
    </source>
</evidence>
<comment type="caution">
    <text evidence="8">The sequence shown here is derived from an EMBL/GenBank/DDBJ whole genome shotgun (WGS) entry which is preliminary data.</text>
</comment>
<dbReference type="Gene3D" id="1.10.10.10">
    <property type="entry name" value="Winged helix-like DNA-binding domain superfamily/Winged helix DNA-binding domain"/>
    <property type="match status" value="1"/>
</dbReference>
<organism evidence="8 9">
    <name type="scientific">Agaribacillus aureus</name>
    <dbReference type="NCBI Taxonomy" id="3051825"/>
    <lineage>
        <taxon>Bacteria</taxon>
        <taxon>Pseudomonadati</taxon>
        <taxon>Bacteroidota</taxon>
        <taxon>Cytophagia</taxon>
        <taxon>Cytophagales</taxon>
        <taxon>Splendidivirgaceae</taxon>
        <taxon>Agaribacillus</taxon>
    </lineage>
</organism>
<dbReference type="InterPro" id="IPR013325">
    <property type="entry name" value="RNA_pol_sigma_r2"/>
</dbReference>
<dbReference type="Pfam" id="PF08281">
    <property type="entry name" value="Sigma70_r4_2"/>
    <property type="match status" value="1"/>
</dbReference>
<keyword evidence="3" id="KW-0731">Sigma factor</keyword>
<keyword evidence="4" id="KW-0238">DNA-binding</keyword>
<protein>
    <submittedName>
        <fullName evidence="8">RNA polymerase sigma factor</fullName>
    </submittedName>
</protein>
<dbReference type="InterPro" id="IPR036388">
    <property type="entry name" value="WH-like_DNA-bd_sf"/>
</dbReference>
<evidence type="ECO:0000256" key="3">
    <source>
        <dbReference type="ARBA" id="ARBA00023082"/>
    </source>
</evidence>
<sequence length="274" mass="31512">MEKLIDEAKKGNNRAFHELFENYRTPLESFVYRLTTDREETKDILQDVYIKASQNLEGFKGNTDASIKSWLFTIAANHTKNILNKKSRWQVMAQDQCRDSLVHSPQNQNNLISAINSSPLSQYEFTEHIDFCFTCISKTIPLGQQLTLILKNIYGFKVQEIAQILDVSIPKVKHFLHQARKTLARIYQHRCSLVNKKGVCYQCDELNELFKGKHSSTPLAKKLGNTNKKTTSAAEAIKLRTQLIKAIHPLKAGGTDLHHYLMEHLKKVNDYDQH</sequence>
<dbReference type="SUPFAM" id="SSF88659">
    <property type="entry name" value="Sigma3 and sigma4 domains of RNA polymerase sigma factors"/>
    <property type="match status" value="1"/>
</dbReference>
<gene>
    <name evidence="8" type="ORF">QQ020_08335</name>
</gene>
<evidence type="ECO:0000313" key="8">
    <source>
        <dbReference type="EMBL" id="MDN5212056.1"/>
    </source>
</evidence>
<reference evidence="8" key="1">
    <citation type="submission" date="2023-06" db="EMBL/GenBank/DDBJ databases">
        <title>Genomic of Agaribacillus aureum.</title>
        <authorList>
            <person name="Wang G."/>
        </authorList>
    </citation>
    <scope>NUCLEOTIDE SEQUENCE</scope>
    <source>
        <strain evidence="8">BMA12</strain>
    </source>
</reference>
<dbReference type="Pfam" id="PF04542">
    <property type="entry name" value="Sigma70_r2"/>
    <property type="match status" value="1"/>
</dbReference>
<evidence type="ECO:0000259" key="6">
    <source>
        <dbReference type="Pfam" id="PF04542"/>
    </source>
</evidence>
<evidence type="ECO:0000256" key="4">
    <source>
        <dbReference type="ARBA" id="ARBA00023125"/>
    </source>
</evidence>
<dbReference type="RefSeq" id="WP_346757381.1">
    <property type="nucleotide sequence ID" value="NZ_JAUJEB010000001.1"/>
</dbReference>
<dbReference type="InterPro" id="IPR014284">
    <property type="entry name" value="RNA_pol_sigma-70_dom"/>
</dbReference>
<dbReference type="Gene3D" id="1.10.1740.10">
    <property type="match status" value="1"/>
</dbReference>
<feature type="domain" description="RNA polymerase sigma-70 region 2" evidence="6">
    <location>
        <begin position="19"/>
        <end position="88"/>
    </location>
</feature>
<keyword evidence="9" id="KW-1185">Reference proteome</keyword>
<dbReference type="NCBIfam" id="TIGR02937">
    <property type="entry name" value="sigma70-ECF"/>
    <property type="match status" value="1"/>
</dbReference>
<dbReference type="InterPro" id="IPR007627">
    <property type="entry name" value="RNA_pol_sigma70_r2"/>
</dbReference>
<dbReference type="EMBL" id="JAUJEB010000001">
    <property type="protein sequence ID" value="MDN5212056.1"/>
    <property type="molecule type" value="Genomic_DNA"/>
</dbReference>
<comment type="similarity">
    <text evidence="1">Belongs to the sigma-70 factor family. ECF subfamily.</text>
</comment>
<accession>A0ABT8L483</accession>
<keyword evidence="5" id="KW-0804">Transcription</keyword>
<proteinExistence type="inferred from homology"/>
<evidence type="ECO:0000259" key="7">
    <source>
        <dbReference type="Pfam" id="PF08281"/>
    </source>
</evidence>
<evidence type="ECO:0000256" key="5">
    <source>
        <dbReference type="ARBA" id="ARBA00023163"/>
    </source>
</evidence>
<name>A0ABT8L483_9BACT</name>
<feature type="domain" description="RNA polymerase sigma factor 70 region 4 type 2" evidence="7">
    <location>
        <begin position="141"/>
        <end position="183"/>
    </location>
</feature>
<evidence type="ECO:0000313" key="9">
    <source>
        <dbReference type="Proteomes" id="UP001172083"/>
    </source>
</evidence>
<dbReference type="InterPro" id="IPR039425">
    <property type="entry name" value="RNA_pol_sigma-70-like"/>
</dbReference>
<keyword evidence="2" id="KW-0805">Transcription regulation</keyword>
<dbReference type="InterPro" id="IPR013249">
    <property type="entry name" value="RNA_pol_sigma70_r4_t2"/>
</dbReference>
<dbReference type="Proteomes" id="UP001172083">
    <property type="component" value="Unassembled WGS sequence"/>
</dbReference>
<evidence type="ECO:0000256" key="1">
    <source>
        <dbReference type="ARBA" id="ARBA00010641"/>
    </source>
</evidence>
<dbReference type="SUPFAM" id="SSF88946">
    <property type="entry name" value="Sigma2 domain of RNA polymerase sigma factors"/>
    <property type="match status" value="1"/>
</dbReference>